<keyword evidence="12" id="KW-0963">Cytoplasm</keyword>
<dbReference type="NCBIfam" id="NF002086">
    <property type="entry name" value="PRK00915.1-3"/>
    <property type="match status" value="1"/>
</dbReference>
<dbReference type="PROSITE" id="PS00815">
    <property type="entry name" value="AIPM_HOMOCIT_SYNTH_1"/>
    <property type="match status" value="1"/>
</dbReference>
<dbReference type="InterPro" id="IPR000891">
    <property type="entry name" value="PYR_CT"/>
</dbReference>
<dbReference type="OrthoDB" id="9803573at2"/>
<evidence type="ECO:0000256" key="7">
    <source>
        <dbReference type="ARBA" id="ARBA00022679"/>
    </source>
</evidence>
<dbReference type="AlphaFoldDB" id="A0A071M6M0"/>
<evidence type="ECO:0000256" key="12">
    <source>
        <dbReference type="HAMAP-Rule" id="MF_01025"/>
    </source>
</evidence>
<keyword evidence="9 12" id="KW-0464">Manganese</keyword>
<dbReference type="NCBIfam" id="TIGR00973">
    <property type="entry name" value="leuA_bact"/>
    <property type="match status" value="1"/>
</dbReference>
<dbReference type="GO" id="GO:0003852">
    <property type="term" value="F:2-isopropylmalate synthase activity"/>
    <property type="evidence" value="ECO:0007669"/>
    <property type="project" value="UniProtKB-UniRule"/>
</dbReference>
<feature type="binding site" evidence="12">
    <location>
        <position position="239"/>
    </location>
    <ligand>
        <name>Mn(2+)</name>
        <dbReference type="ChEBI" id="CHEBI:29035"/>
    </ligand>
</feature>
<comment type="cofactor">
    <cofactor evidence="12">
        <name>Mn(2+)</name>
        <dbReference type="ChEBI" id="CHEBI:29035"/>
    </cofactor>
</comment>
<sequence length="514" mass="55587">MTDKLIIFDTTLRDGEQSPGASMTKEEKIRIAKNLERMKVDVIEAGFAASSNGDFDAIHTIAGLVKDSTICSLARANDKDIQRAADALKPANSFRIHTFIATSPLHMEKKLRMTPDQVFEQARLAVRFARKFTDNVEFSPEDGSRSDMDFLCRVLEAVIAEGATTINIADTVGYGVPELYGNLVKTLRERIPNSDKAIFSVHCHNDLGMAVANSLAGVKIGGARQVECTINGLGERAGNTSLEEIVMAVKTRKDYFGLDVGIDTSQIVPTSKLVSQITGFVVQPNKAVVGANAFAHASGIHQDGVLKARDTYEIMRAEDVGWTANKIVLGKLSGRNAFKQRLQELGVSLDSEAELNAAFMRFKDLADRKAEIFDEDIIAIVSEESALAHEQEHYKFVSLAQRSETGEQPQAKVVFAVEGREVTGEARGNGPVDATFNAIEGEVGSGSELLLYSVNAITTGTQAQGEVTVRLSKSGRIVNGVGTDPDIVAASAKAYISALNKLHSKDDKLNPQRA</sequence>
<dbReference type="EMBL" id="JJOA01000033">
    <property type="protein sequence ID" value="KEA56170.1"/>
    <property type="molecule type" value="Genomic_DNA"/>
</dbReference>
<name>A0A071M6M0_9BURK</name>
<evidence type="ECO:0000259" key="13">
    <source>
        <dbReference type="PROSITE" id="PS50991"/>
    </source>
</evidence>
<organism evidence="14">
    <name type="scientific">Burkholderia cenocepacia</name>
    <dbReference type="NCBI Taxonomy" id="95486"/>
    <lineage>
        <taxon>Bacteria</taxon>
        <taxon>Pseudomonadati</taxon>
        <taxon>Pseudomonadota</taxon>
        <taxon>Betaproteobacteria</taxon>
        <taxon>Burkholderiales</taxon>
        <taxon>Burkholderiaceae</taxon>
        <taxon>Burkholderia</taxon>
        <taxon>Burkholderia cepacia complex</taxon>
    </lineage>
</organism>
<dbReference type="InterPro" id="IPR005671">
    <property type="entry name" value="LeuA_bact_synth"/>
</dbReference>
<comment type="pathway">
    <text evidence="1 12">Amino-acid biosynthesis; L-leucine biosynthesis; L-leucine from 3-methyl-2-oxobutanoate: step 1/4.</text>
</comment>
<dbReference type="EC" id="2.3.3.13" evidence="3 12"/>
<dbReference type="Gene3D" id="3.20.20.70">
    <property type="entry name" value="Aldolase class I"/>
    <property type="match status" value="1"/>
</dbReference>
<gene>
    <name evidence="12" type="primary">leuA</name>
    <name evidence="14" type="ORF">DT99_29165</name>
</gene>
<dbReference type="PROSITE" id="PS00816">
    <property type="entry name" value="AIPM_HOMOCIT_SYNTH_2"/>
    <property type="match status" value="1"/>
</dbReference>
<comment type="catalytic activity">
    <reaction evidence="12">
        <text>3-methyl-2-oxobutanoate + acetyl-CoA + H2O = (2S)-2-isopropylmalate + CoA + H(+)</text>
        <dbReference type="Rhea" id="RHEA:21524"/>
        <dbReference type="ChEBI" id="CHEBI:1178"/>
        <dbReference type="ChEBI" id="CHEBI:11851"/>
        <dbReference type="ChEBI" id="CHEBI:15377"/>
        <dbReference type="ChEBI" id="CHEBI:15378"/>
        <dbReference type="ChEBI" id="CHEBI:57287"/>
        <dbReference type="ChEBI" id="CHEBI:57288"/>
        <dbReference type="EC" id="2.3.3.13"/>
    </reaction>
</comment>
<dbReference type="Gene3D" id="3.30.160.270">
    <property type="match status" value="1"/>
</dbReference>
<dbReference type="Pfam" id="PF22617">
    <property type="entry name" value="HCS_D2"/>
    <property type="match status" value="1"/>
</dbReference>
<dbReference type="SUPFAM" id="SSF110921">
    <property type="entry name" value="2-isopropylmalate synthase LeuA, allosteric (dimerisation) domain"/>
    <property type="match status" value="1"/>
</dbReference>
<evidence type="ECO:0000256" key="3">
    <source>
        <dbReference type="ARBA" id="ARBA00012973"/>
    </source>
</evidence>
<reference evidence="14" key="1">
    <citation type="submission" date="2014-04" db="EMBL/GenBank/DDBJ databases">
        <title>In planta biocontrol of soil-borne Fusarium wilt of banana through a plant endophytic bacterium, Burkholderia cenocepacia 869T2.</title>
        <authorList>
            <person name="Ho Y.-N."/>
            <person name="Chiang H.-M."/>
            <person name="Chao C.-P."/>
            <person name="Su C.-C."/>
            <person name="Hsu H.-F."/>
            <person name="Guo C.-T."/>
            <person name="Hsieh J.-L."/>
            <person name="Huang C.-C."/>
        </authorList>
    </citation>
    <scope>NUCLEOTIDE SEQUENCE [LARGE SCALE GENOMIC DNA]</scope>
    <source>
        <strain evidence="14">869T2</strain>
    </source>
</reference>
<dbReference type="SUPFAM" id="SSF51569">
    <property type="entry name" value="Aldolase"/>
    <property type="match status" value="1"/>
</dbReference>
<evidence type="ECO:0000256" key="10">
    <source>
        <dbReference type="ARBA" id="ARBA00023304"/>
    </source>
</evidence>
<comment type="subunit">
    <text evidence="12">Homodimer.</text>
</comment>
<keyword evidence="7 12" id="KW-0808">Transferase</keyword>
<dbReference type="Pfam" id="PF08502">
    <property type="entry name" value="LeuA_dimer"/>
    <property type="match status" value="1"/>
</dbReference>
<dbReference type="Pfam" id="PF00682">
    <property type="entry name" value="HMGL-like"/>
    <property type="match status" value="1"/>
</dbReference>
<dbReference type="InterPro" id="IPR013785">
    <property type="entry name" value="Aldolase_TIM"/>
</dbReference>
<dbReference type="InterPro" id="IPR054691">
    <property type="entry name" value="LeuA/HCS_post-cat"/>
</dbReference>
<dbReference type="FunFam" id="1.10.238.260:FF:000001">
    <property type="entry name" value="2-isopropylmalate synthase"/>
    <property type="match status" value="1"/>
</dbReference>
<dbReference type="HAMAP" id="MF_01025">
    <property type="entry name" value="LeuA_type1"/>
    <property type="match status" value="1"/>
</dbReference>
<dbReference type="InterPro" id="IPR013709">
    <property type="entry name" value="2-isopropylmalate_synth_dimer"/>
</dbReference>
<dbReference type="FunFam" id="3.30.160.270:FF:000003">
    <property type="entry name" value="2-isopropylmalate synthase"/>
    <property type="match status" value="1"/>
</dbReference>
<dbReference type="PANTHER" id="PTHR10277:SF9">
    <property type="entry name" value="2-ISOPROPYLMALATE SYNTHASE 1, CHLOROPLASTIC-RELATED"/>
    <property type="match status" value="1"/>
</dbReference>
<feature type="region of interest" description="Regulatory domain" evidence="12">
    <location>
        <begin position="395"/>
        <end position="514"/>
    </location>
</feature>
<dbReference type="InterPro" id="IPR050073">
    <property type="entry name" value="2-IPM_HCS-like"/>
</dbReference>
<dbReference type="NCBIfam" id="NF002087">
    <property type="entry name" value="PRK00915.1-4"/>
    <property type="match status" value="1"/>
</dbReference>
<evidence type="ECO:0000313" key="14">
    <source>
        <dbReference type="EMBL" id="KEA56170.1"/>
    </source>
</evidence>
<evidence type="ECO:0000256" key="8">
    <source>
        <dbReference type="ARBA" id="ARBA00022723"/>
    </source>
</evidence>
<dbReference type="GO" id="GO:0009098">
    <property type="term" value="P:L-leucine biosynthetic process"/>
    <property type="evidence" value="ECO:0007669"/>
    <property type="project" value="UniProtKB-UniRule"/>
</dbReference>
<dbReference type="PANTHER" id="PTHR10277">
    <property type="entry name" value="HOMOCITRATE SYNTHASE-RELATED"/>
    <property type="match status" value="1"/>
</dbReference>
<dbReference type="GO" id="GO:0030145">
    <property type="term" value="F:manganese ion binding"/>
    <property type="evidence" value="ECO:0007669"/>
    <property type="project" value="UniProtKB-UniRule"/>
</dbReference>
<keyword evidence="14" id="KW-0012">Acyltransferase</keyword>
<proteinExistence type="inferred from homology"/>
<evidence type="ECO:0000256" key="11">
    <source>
        <dbReference type="ARBA" id="ARBA00029993"/>
    </source>
</evidence>
<dbReference type="CDD" id="cd07940">
    <property type="entry name" value="DRE_TIM_IPMS"/>
    <property type="match status" value="1"/>
</dbReference>
<accession>A0A071M6M0</accession>
<comment type="caution">
    <text evidence="14">The sequence shown here is derived from an EMBL/GenBank/DDBJ whole genome shotgun (WGS) entry which is preliminary data.</text>
</comment>
<keyword evidence="6 12" id="KW-0028">Amino-acid biosynthesis</keyword>
<comment type="function">
    <text evidence="12">Catalyzes the condensation of the acetyl group of acetyl-CoA with 3-methyl-2-oxobutanoate (2-ketoisovalerate) to form 3-carboxy-3-hydroxy-4-methylpentanoate (2-isopropylmalate).</text>
</comment>
<feature type="binding site" evidence="12">
    <location>
        <position position="14"/>
    </location>
    <ligand>
        <name>Mn(2+)</name>
        <dbReference type="ChEBI" id="CHEBI:29035"/>
    </ligand>
</feature>
<comment type="similarity">
    <text evidence="2 12">Belongs to the alpha-IPM synthase/homocitrate synthase family. LeuA type 1 subfamily.</text>
</comment>
<dbReference type="GO" id="GO:0003985">
    <property type="term" value="F:acetyl-CoA C-acetyltransferase activity"/>
    <property type="evidence" value="ECO:0007669"/>
    <property type="project" value="UniProtKB-UniRule"/>
</dbReference>
<dbReference type="InterPro" id="IPR036230">
    <property type="entry name" value="LeuA_allosteric_dom_sf"/>
</dbReference>
<evidence type="ECO:0000256" key="6">
    <source>
        <dbReference type="ARBA" id="ARBA00022605"/>
    </source>
</evidence>
<evidence type="ECO:0000256" key="2">
    <source>
        <dbReference type="ARBA" id="ARBA00009396"/>
    </source>
</evidence>
<dbReference type="PROSITE" id="PS50991">
    <property type="entry name" value="PYR_CT"/>
    <property type="match status" value="1"/>
</dbReference>
<keyword evidence="8 12" id="KW-0479">Metal-binding</keyword>
<evidence type="ECO:0000256" key="9">
    <source>
        <dbReference type="ARBA" id="ARBA00023211"/>
    </source>
</evidence>
<dbReference type="FunFam" id="3.20.20.70:FF:000010">
    <property type="entry name" value="2-isopropylmalate synthase"/>
    <property type="match status" value="1"/>
</dbReference>
<evidence type="ECO:0000256" key="5">
    <source>
        <dbReference type="ARBA" id="ARBA00022430"/>
    </source>
</evidence>
<dbReference type="UniPathway" id="UPA00048">
    <property type="reaction ID" value="UER00070"/>
</dbReference>
<dbReference type="Gene3D" id="1.10.238.260">
    <property type="match status" value="1"/>
</dbReference>
<keyword evidence="5 12" id="KW-0432">Leucine biosynthesis</keyword>
<evidence type="ECO:0000256" key="4">
    <source>
        <dbReference type="ARBA" id="ARBA00018198"/>
    </source>
</evidence>
<feature type="binding site" evidence="12">
    <location>
        <position position="204"/>
    </location>
    <ligand>
        <name>Mn(2+)</name>
        <dbReference type="ChEBI" id="CHEBI:29035"/>
    </ligand>
</feature>
<feature type="binding site" evidence="12">
    <location>
        <position position="202"/>
    </location>
    <ligand>
        <name>Mn(2+)</name>
        <dbReference type="ChEBI" id="CHEBI:29035"/>
    </ligand>
</feature>
<protein>
    <recommendedName>
        <fullName evidence="4 12">2-isopropylmalate synthase</fullName>
        <ecNumber evidence="3 12">2.3.3.13</ecNumber>
    </recommendedName>
    <alternativeName>
        <fullName evidence="11 12">Alpha-IPM synthase</fullName>
    </alternativeName>
    <alternativeName>
        <fullName evidence="12">Alpha-isopropylmalate synthase</fullName>
    </alternativeName>
</protein>
<evidence type="ECO:0000256" key="1">
    <source>
        <dbReference type="ARBA" id="ARBA00004689"/>
    </source>
</evidence>
<feature type="domain" description="Pyruvate carboxyltransferase" evidence="13">
    <location>
        <begin position="5"/>
        <end position="268"/>
    </location>
</feature>
<keyword evidence="10 12" id="KW-0100">Branched-chain amino acid biosynthesis</keyword>
<dbReference type="SMART" id="SM00917">
    <property type="entry name" value="LeuA_dimer"/>
    <property type="match status" value="1"/>
</dbReference>
<dbReference type="InterPro" id="IPR002034">
    <property type="entry name" value="AIPM/Hcit_synth_CS"/>
</dbReference>
<dbReference type="GO" id="GO:0005829">
    <property type="term" value="C:cytosol"/>
    <property type="evidence" value="ECO:0007669"/>
    <property type="project" value="TreeGrafter"/>
</dbReference>